<dbReference type="EC" id="1.3.1.76" evidence="2"/>
<gene>
    <name evidence="8" type="ORF">MAGMO_2090</name>
</gene>
<keyword evidence="3 8" id="KW-0560">Oxidoreductase</keyword>
<evidence type="ECO:0000256" key="5">
    <source>
        <dbReference type="ARBA" id="ARBA00023244"/>
    </source>
</evidence>
<accession>A0A1S7LK76</accession>
<comment type="catalytic activity">
    <reaction evidence="6">
        <text>precorrin-2 + NAD(+) = sirohydrochlorin + NADH + 2 H(+)</text>
        <dbReference type="Rhea" id="RHEA:15613"/>
        <dbReference type="ChEBI" id="CHEBI:15378"/>
        <dbReference type="ChEBI" id="CHEBI:57540"/>
        <dbReference type="ChEBI" id="CHEBI:57945"/>
        <dbReference type="ChEBI" id="CHEBI:58351"/>
        <dbReference type="ChEBI" id="CHEBI:58827"/>
        <dbReference type="EC" id="1.3.1.76"/>
    </reaction>
</comment>
<sequence>MDKIEKSAPQHKSSSTSPLPLFMKLAGRACLVVGAQGEGVEKAIQLLQAGAEVTLLAQTLDSEAHRALNRFPAFHWQQEPLTVEHLAGCWFVLGDGESDYDWAWLQQQCEVRQIFLNVVDKRPYCSVYWPAKVVRGPVVAAISTGGASPALASWVRQQIEQALPADVASLAIWLKQKRRDVSAKLTSSFAQRAGFWRKVMAAGLAEKFLQQGESVAEEQLQQALQRAAEED</sequence>
<evidence type="ECO:0000256" key="6">
    <source>
        <dbReference type="ARBA" id="ARBA00047561"/>
    </source>
</evidence>
<dbReference type="NCBIfam" id="TIGR01470">
    <property type="entry name" value="cysG_Nterm"/>
    <property type="match status" value="1"/>
</dbReference>
<dbReference type="UniPathway" id="UPA00262">
    <property type="reaction ID" value="UER00222"/>
</dbReference>
<dbReference type="SUPFAM" id="SSF51735">
    <property type="entry name" value="NAD(P)-binding Rossmann-fold domains"/>
    <property type="match status" value="1"/>
</dbReference>
<name>A0A1S7LK76_MAGMO</name>
<dbReference type="Pfam" id="PF13241">
    <property type="entry name" value="NAD_binding_7"/>
    <property type="match status" value="1"/>
</dbReference>
<feature type="domain" description="Siroheme synthase central" evidence="7">
    <location>
        <begin position="141"/>
        <end position="161"/>
    </location>
</feature>
<keyword evidence="5" id="KW-0627">Porphyrin biosynthesis</keyword>
<dbReference type="SUPFAM" id="SSF75615">
    <property type="entry name" value="Siroheme synthase middle domains-like"/>
    <property type="match status" value="1"/>
</dbReference>
<evidence type="ECO:0000259" key="7">
    <source>
        <dbReference type="Pfam" id="PF14824"/>
    </source>
</evidence>
<dbReference type="PANTHER" id="PTHR35330">
    <property type="entry name" value="SIROHEME BIOSYNTHESIS PROTEIN MET8"/>
    <property type="match status" value="1"/>
</dbReference>
<dbReference type="EMBL" id="LO017727">
    <property type="protein sequence ID" value="CRH06261.1"/>
    <property type="molecule type" value="Genomic_DNA"/>
</dbReference>
<evidence type="ECO:0000256" key="3">
    <source>
        <dbReference type="ARBA" id="ARBA00023002"/>
    </source>
</evidence>
<evidence type="ECO:0000256" key="1">
    <source>
        <dbReference type="ARBA" id="ARBA00005010"/>
    </source>
</evidence>
<dbReference type="InterPro" id="IPR006367">
    <property type="entry name" value="Sirohaem_synthase_N"/>
</dbReference>
<dbReference type="GO" id="GO:0004325">
    <property type="term" value="F:ferrochelatase activity"/>
    <property type="evidence" value="ECO:0007669"/>
    <property type="project" value="InterPro"/>
</dbReference>
<comment type="pathway">
    <text evidence="1">Porphyrin-containing compound metabolism; siroheme biosynthesis; sirohydrochlorin from precorrin-2: step 1/1.</text>
</comment>
<keyword evidence="4" id="KW-0520">NAD</keyword>
<proteinExistence type="predicted"/>
<dbReference type="InterPro" id="IPR028281">
    <property type="entry name" value="Sirohaem_synthase_central"/>
</dbReference>
<dbReference type="Pfam" id="PF14824">
    <property type="entry name" value="Sirohm_synth_M"/>
    <property type="match status" value="1"/>
</dbReference>
<evidence type="ECO:0000313" key="8">
    <source>
        <dbReference type="EMBL" id="CRH06261.1"/>
    </source>
</evidence>
<dbReference type="GO" id="GO:0043115">
    <property type="term" value="F:precorrin-2 dehydrogenase activity"/>
    <property type="evidence" value="ECO:0007669"/>
    <property type="project" value="UniProtKB-EC"/>
</dbReference>
<reference evidence="8" key="1">
    <citation type="submission" date="2015-04" db="EMBL/GenBank/DDBJ databases">
        <authorList>
            <person name="Syromyatnikov M.Y."/>
            <person name="Popov V.N."/>
        </authorList>
    </citation>
    <scope>NUCLEOTIDE SEQUENCE</scope>
    <source>
        <strain evidence="8">MO-1</strain>
    </source>
</reference>
<evidence type="ECO:0000256" key="4">
    <source>
        <dbReference type="ARBA" id="ARBA00023027"/>
    </source>
</evidence>
<dbReference type="InterPro" id="IPR036291">
    <property type="entry name" value="NAD(P)-bd_dom_sf"/>
</dbReference>
<dbReference type="PANTHER" id="PTHR35330:SF1">
    <property type="entry name" value="SIROHEME BIOSYNTHESIS PROTEIN MET8"/>
    <property type="match status" value="1"/>
</dbReference>
<protein>
    <recommendedName>
        <fullName evidence="2">precorrin-2 dehydrogenase</fullName>
        <ecNumber evidence="2">1.3.1.76</ecNumber>
    </recommendedName>
</protein>
<dbReference type="InterPro" id="IPR028161">
    <property type="entry name" value="Met8-like"/>
</dbReference>
<dbReference type="Gene3D" id="3.30.160.110">
    <property type="entry name" value="Siroheme synthase, domain 2"/>
    <property type="match status" value="1"/>
</dbReference>
<keyword evidence="8" id="KW-0456">Lyase</keyword>
<organism evidence="8">
    <name type="scientific">Magnetococcus massalia (strain MO-1)</name>
    <dbReference type="NCBI Taxonomy" id="451514"/>
    <lineage>
        <taxon>Bacteria</taxon>
        <taxon>Pseudomonadati</taxon>
        <taxon>Pseudomonadota</taxon>
        <taxon>Magnetococcia</taxon>
        <taxon>Magnetococcales</taxon>
        <taxon>Magnetococcaceae</taxon>
        <taxon>Magnetococcus</taxon>
    </lineage>
</organism>
<dbReference type="GO" id="GO:0019354">
    <property type="term" value="P:siroheme biosynthetic process"/>
    <property type="evidence" value="ECO:0007669"/>
    <property type="project" value="UniProtKB-UniPathway"/>
</dbReference>
<dbReference type="Gene3D" id="3.40.50.720">
    <property type="entry name" value="NAD(P)-binding Rossmann-like Domain"/>
    <property type="match status" value="1"/>
</dbReference>
<evidence type="ECO:0000256" key="2">
    <source>
        <dbReference type="ARBA" id="ARBA00012400"/>
    </source>
</evidence>
<dbReference type="AlphaFoldDB" id="A0A1S7LK76"/>